<keyword evidence="1" id="KW-0812">Transmembrane</keyword>
<reference evidence="2" key="1">
    <citation type="submission" date="2020-08" db="EMBL/GenBank/DDBJ databases">
        <title>Multicomponent nature underlies the extraordinary mechanical properties of spider dragline silk.</title>
        <authorList>
            <person name="Kono N."/>
            <person name="Nakamura H."/>
            <person name="Mori M."/>
            <person name="Yoshida Y."/>
            <person name="Ohtoshi R."/>
            <person name="Malay A.D."/>
            <person name="Moran D.A.P."/>
            <person name="Tomita M."/>
            <person name="Numata K."/>
            <person name="Arakawa K."/>
        </authorList>
    </citation>
    <scope>NUCLEOTIDE SEQUENCE</scope>
</reference>
<keyword evidence="1" id="KW-0472">Membrane</keyword>
<evidence type="ECO:0000313" key="3">
    <source>
        <dbReference type="Proteomes" id="UP000887013"/>
    </source>
</evidence>
<gene>
    <name evidence="2" type="primary">AVEN_152599_1</name>
    <name evidence="2" type="ORF">NPIL_702661</name>
</gene>
<evidence type="ECO:0000313" key="2">
    <source>
        <dbReference type="EMBL" id="GFS88250.1"/>
    </source>
</evidence>
<keyword evidence="3" id="KW-1185">Reference proteome</keyword>
<dbReference type="Proteomes" id="UP000887013">
    <property type="component" value="Unassembled WGS sequence"/>
</dbReference>
<feature type="transmembrane region" description="Helical" evidence="1">
    <location>
        <begin position="78"/>
        <end position="98"/>
    </location>
</feature>
<dbReference type="OrthoDB" id="6427199at2759"/>
<proteinExistence type="predicted"/>
<organism evidence="2 3">
    <name type="scientific">Nephila pilipes</name>
    <name type="common">Giant wood spider</name>
    <name type="synonym">Nephila maculata</name>
    <dbReference type="NCBI Taxonomy" id="299642"/>
    <lineage>
        <taxon>Eukaryota</taxon>
        <taxon>Metazoa</taxon>
        <taxon>Ecdysozoa</taxon>
        <taxon>Arthropoda</taxon>
        <taxon>Chelicerata</taxon>
        <taxon>Arachnida</taxon>
        <taxon>Araneae</taxon>
        <taxon>Araneomorphae</taxon>
        <taxon>Entelegynae</taxon>
        <taxon>Araneoidea</taxon>
        <taxon>Nephilidae</taxon>
        <taxon>Nephila</taxon>
    </lineage>
</organism>
<feature type="transmembrane region" description="Helical" evidence="1">
    <location>
        <begin position="361"/>
        <end position="381"/>
    </location>
</feature>
<feature type="transmembrane region" description="Helical" evidence="1">
    <location>
        <begin position="287"/>
        <end position="307"/>
    </location>
</feature>
<feature type="transmembrane region" description="Helical" evidence="1">
    <location>
        <begin position="46"/>
        <end position="66"/>
    </location>
</feature>
<feature type="transmembrane region" description="Helical" evidence="1">
    <location>
        <begin position="104"/>
        <end position="126"/>
    </location>
</feature>
<dbReference type="EMBL" id="BMAW01004354">
    <property type="protein sequence ID" value="GFS88250.1"/>
    <property type="molecule type" value="Genomic_DNA"/>
</dbReference>
<sequence>MSGRHNKELPFDDAMLFRKKNVRNIQNNKWAAAEKLWKNYDRNNSFIVLFNTALFFGLPLSSSVIKTSSNDIGMLEKLWCYVLVALKTVMFIISVTYTYHFVPALSICVTFYGYIVCGYITTLLFFRKRKKLYVAIKNLIHFSSVLNPGAFIGSRYIKLQLISFFASIFIMMACVTTFFFYELPDYIIQKIYIPPFVDENSRESFRNIVRVCIICTFGLSVTTAGYSFILCCNLYETMGKLIQMYGEKLKEQCRHMAWNVATIIDDISIFKNLAFRVYETDKAVNPYVLWLYGALICGFFNTVSVLVINDVSYKTAPIIVYIVWIFVTATTVLLVMSYYGSNITDKGDEVKRQMIEYSDKFIRFSPPLSAMQTFHFLFELVMKANMVVTGGGVFTVNFGLILSIASVMVTYGVLILQLDQN</sequence>
<evidence type="ECO:0000256" key="1">
    <source>
        <dbReference type="SAM" id="Phobius"/>
    </source>
</evidence>
<comment type="caution">
    <text evidence="2">The sequence shown here is derived from an EMBL/GenBank/DDBJ whole genome shotgun (WGS) entry which is preliminary data.</text>
</comment>
<name>A0A8X6N0P3_NEPPI</name>
<protein>
    <submittedName>
        <fullName evidence="2">Uncharacterized protein</fullName>
    </submittedName>
</protein>
<feature type="transmembrane region" description="Helical" evidence="1">
    <location>
        <begin position="161"/>
        <end position="181"/>
    </location>
</feature>
<dbReference type="AlphaFoldDB" id="A0A8X6N0P3"/>
<feature type="transmembrane region" description="Helical" evidence="1">
    <location>
        <begin position="208"/>
        <end position="235"/>
    </location>
</feature>
<keyword evidence="1" id="KW-1133">Transmembrane helix</keyword>
<feature type="transmembrane region" description="Helical" evidence="1">
    <location>
        <begin position="319"/>
        <end position="341"/>
    </location>
</feature>
<accession>A0A8X6N0P3</accession>
<feature type="transmembrane region" description="Helical" evidence="1">
    <location>
        <begin position="393"/>
        <end position="416"/>
    </location>
</feature>